<feature type="non-terminal residue" evidence="3">
    <location>
        <position position="179"/>
    </location>
</feature>
<dbReference type="Proteomes" id="UP001215598">
    <property type="component" value="Unassembled WGS sequence"/>
</dbReference>
<accession>A0AAD7DZX0</accession>
<feature type="transmembrane region" description="Helical" evidence="1">
    <location>
        <begin position="38"/>
        <end position="56"/>
    </location>
</feature>
<name>A0AAD7DZX0_9AGAR</name>
<sequence>PFKRHCANNAEVWKFYLTLARRFDDHLVASLNNNLDPLLIFAGLFSAILTAFLIEIRKGLREDPETTTNNLLASIVLGQHTISDDTPFEPATSSRWVNGLWFTSLLFSLGSALGASVAKGWATQFSTSSPGSGWSNAHVHSKRWCGVQRWQLRLVVQSLPLLIHIAFFLFGAGLVILLF</sequence>
<dbReference type="EMBL" id="JARKIB010000510">
    <property type="protein sequence ID" value="KAJ7702856.1"/>
    <property type="molecule type" value="Genomic_DNA"/>
</dbReference>
<feature type="transmembrane region" description="Helical" evidence="1">
    <location>
        <begin position="159"/>
        <end position="178"/>
    </location>
</feature>
<protein>
    <recommendedName>
        <fullName evidence="2">DUF6535 domain-containing protein</fullName>
    </recommendedName>
</protein>
<evidence type="ECO:0000313" key="4">
    <source>
        <dbReference type="Proteomes" id="UP001215598"/>
    </source>
</evidence>
<evidence type="ECO:0000259" key="2">
    <source>
        <dbReference type="Pfam" id="PF20153"/>
    </source>
</evidence>
<evidence type="ECO:0000313" key="3">
    <source>
        <dbReference type="EMBL" id="KAJ7702856.1"/>
    </source>
</evidence>
<dbReference type="InterPro" id="IPR045338">
    <property type="entry name" value="DUF6535"/>
</dbReference>
<keyword evidence="1" id="KW-0472">Membrane</keyword>
<gene>
    <name evidence="3" type="ORF">B0H16DRAFT_1212671</name>
</gene>
<dbReference type="Pfam" id="PF20153">
    <property type="entry name" value="DUF6535"/>
    <property type="match status" value="1"/>
</dbReference>
<feature type="domain" description="DUF6535" evidence="2">
    <location>
        <begin position="13"/>
        <end position="179"/>
    </location>
</feature>
<feature type="non-terminal residue" evidence="3">
    <location>
        <position position="1"/>
    </location>
</feature>
<reference evidence="3" key="1">
    <citation type="submission" date="2023-03" db="EMBL/GenBank/DDBJ databases">
        <title>Massive genome expansion in bonnet fungi (Mycena s.s.) driven by repeated elements and novel gene families across ecological guilds.</title>
        <authorList>
            <consortium name="Lawrence Berkeley National Laboratory"/>
            <person name="Harder C.B."/>
            <person name="Miyauchi S."/>
            <person name="Viragh M."/>
            <person name="Kuo A."/>
            <person name="Thoen E."/>
            <person name="Andreopoulos B."/>
            <person name="Lu D."/>
            <person name="Skrede I."/>
            <person name="Drula E."/>
            <person name="Henrissat B."/>
            <person name="Morin E."/>
            <person name="Kohler A."/>
            <person name="Barry K."/>
            <person name="LaButti K."/>
            <person name="Morin E."/>
            <person name="Salamov A."/>
            <person name="Lipzen A."/>
            <person name="Mereny Z."/>
            <person name="Hegedus B."/>
            <person name="Baldrian P."/>
            <person name="Stursova M."/>
            <person name="Weitz H."/>
            <person name="Taylor A."/>
            <person name="Grigoriev I.V."/>
            <person name="Nagy L.G."/>
            <person name="Martin F."/>
            <person name="Kauserud H."/>
        </authorList>
    </citation>
    <scope>NUCLEOTIDE SEQUENCE</scope>
    <source>
        <strain evidence="3">CBHHK182m</strain>
    </source>
</reference>
<organism evidence="3 4">
    <name type="scientific">Mycena metata</name>
    <dbReference type="NCBI Taxonomy" id="1033252"/>
    <lineage>
        <taxon>Eukaryota</taxon>
        <taxon>Fungi</taxon>
        <taxon>Dikarya</taxon>
        <taxon>Basidiomycota</taxon>
        <taxon>Agaricomycotina</taxon>
        <taxon>Agaricomycetes</taxon>
        <taxon>Agaricomycetidae</taxon>
        <taxon>Agaricales</taxon>
        <taxon>Marasmiineae</taxon>
        <taxon>Mycenaceae</taxon>
        <taxon>Mycena</taxon>
    </lineage>
</organism>
<proteinExistence type="predicted"/>
<evidence type="ECO:0000256" key="1">
    <source>
        <dbReference type="SAM" id="Phobius"/>
    </source>
</evidence>
<keyword evidence="4" id="KW-1185">Reference proteome</keyword>
<keyword evidence="1" id="KW-0812">Transmembrane</keyword>
<feature type="transmembrane region" description="Helical" evidence="1">
    <location>
        <begin position="100"/>
        <end position="122"/>
    </location>
</feature>
<keyword evidence="1" id="KW-1133">Transmembrane helix</keyword>
<dbReference type="AlphaFoldDB" id="A0AAD7DZX0"/>
<comment type="caution">
    <text evidence="3">The sequence shown here is derived from an EMBL/GenBank/DDBJ whole genome shotgun (WGS) entry which is preliminary data.</text>
</comment>